<dbReference type="Pfam" id="PF08706">
    <property type="entry name" value="D5_N"/>
    <property type="match status" value="1"/>
</dbReference>
<evidence type="ECO:0000256" key="1">
    <source>
        <dbReference type="ARBA" id="ARBA00022741"/>
    </source>
</evidence>
<evidence type="ECO:0000256" key="2">
    <source>
        <dbReference type="ARBA" id="ARBA00022801"/>
    </source>
</evidence>
<keyword evidence="2" id="KW-0378">Hydrolase</keyword>
<dbReference type="InterPro" id="IPR045455">
    <property type="entry name" value="NrS-1_pol-like_helicase"/>
</dbReference>
<dbReference type="PANTHER" id="PTHR35372">
    <property type="entry name" value="ATP BINDING PROTEIN-RELATED"/>
    <property type="match status" value="1"/>
</dbReference>
<dbReference type="InterPro" id="IPR027417">
    <property type="entry name" value="P-loop_NTPase"/>
</dbReference>
<keyword evidence="1" id="KW-0547">Nucleotide-binding</keyword>
<dbReference type="NCBIfam" id="TIGR01613">
    <property type="entry name" value="primase_Cterm"/>
    <property type="match status" value="1"/>
</dbReference>
<evidence type="ECO:0000313" key="5">
    <source>
        <dbReference type="EMBL" id="MFH0267394.1"/>
    </source>
</evidence>
<keyword evidence="6" id="KW-1185">Reference proteome</keyword>
<dbReference type="InterPro" id="IPR014819">
    <property type="entry name" value="PriCT_2"/>
</dbReference>
<organism evidence="5 6">
    <name type="scientific">Vibrio rumoiensis</name>
    <dbReference type="NCBI Taxonomy" id="76258"/>
    <lineage>
        <taxon>Bacteria</taxon>
        <taxon>Pseudomonadati</taxon>
        <taxon>Pseudomonadota</taxon>
        <taxon>Gammaproteobacteria</taxon>
        <taxon>Vibrionales</taxon>
        <taxon>Vibrionaceae</taxon>
        <taxon>Vibrio</taxon>
    </lineage>
</organism>
<dbReference type="EMBL" id="JBIHSN010000005">
    <property type="protein sequence ID" value="MFH0267394.1"/>
    <property type="molecule type" value="Genomic_DNA"/>
</dbReference>
<evidence type="ECO:0000259" key="4">
    <source>
        <dbReference type="PROSITE" id="PS51206"/>
    </source>
</evidence>
<dbReference type="InterPro" id="IPR014015">
    <property type="entry name" value="Helicase_SF3_DNA-vir"/>
</dbReference>
<reference evidence="5 6" key="1">
    <citation type="submission" date="2024-10" db="EMBL/GenBank/DDBJ databases">
        <authorList>
            <person name="Yibar A."/>
            <person name="Saticioglu I.B."/>
            <person name="Duman M."/>
            <person name="Ajmi N."/>
            <person name="Gurler F."/>
            <person name="Ay H."/>
            <person name="Onuk E."/>
            <person name="Guler S."/>
            <person name="Romalde J.L."/>
        </authorList>
    </citation>
    <scope>NUCLEOTIDE SEQUENCE [LARGE SCALE GENOMIC DNA]</scope>
    <source>
        <strain evidence="5 6">14-MA-B</strain>
    </source>
</reference>
<keyword evidence="3" id="KW-0067">ATP-binding</keyword>
<evidence type="ECO:0000313" key="6">
    <source>
        <dbReference type="Proteomes" id="UP001607151"/>
    </source>
</evidence>
<sequence>MADLTNIAPNLHNSVVDEWQTETIEMLIEQGYRAVPVYPNGKTAPYKDGQTYPPTDSKWTGSNPDIICAILDRAVLVDYDGNKPDGAIPLAELQLILGTDDLDKHLVQENDKGDSLHYLFKLPDELDMEDIKASNDGWLHGVDVKTKNQPIHIKRHKTLNDDELPKLDELDVVPSVVLDALLNVQPDCDLSAVEKWDGKTPEINEAKKILSYIDSDCTYKEWSTVFAGVTMKFGNSQEAIELLDEWSSKGSKYTSLKDIAYKVSSYSHTGARLVTFSSVCQIAEKYGANLAKIAKEKEQEELAEEYPTLESCFECLADESREDAHETAYTAAISYIHAITNSLSQSRAIKKLKSISGVTQGDIKGSLKAQDKSEEDDPLTHLEMATQWAQPHTKKGLVAEYGKLWRYDETKGIWKDKELNKVAISIAEKFNKESRCARESDYKSIANVAYNLNHEADFFLNAPSGVNTPKGFICIENGQLELVKPNKDHRCTFRLSVSPSDTDTPMFDKLLSDAFGETLEEQRELLMQLIGCSILGLIPSLQIAVFLLGVGGSGKSTVLKIIEALIPSDSRCAVKPEDFGHEYHRAALAGKRFNLVPEINKDKPIPSADFKAIISGDSVSARETFGKVFTMKPNAANWFNGNFFMTTRDRSSAFWRRWKIVHFIHAKTASERITDLDKKIIESELAGVLYKSLEAAQRFLQSGTLAESSEHDRMMLEWSNSSNSVLLWLNDSDSRVDTFELGCQRLALRPSRSPKSTEPLTVREAYIHYKAYCAENGRKPFNKKEFVSYVEEAGHPVTSYNGLATFKSLTFYDRLSVSQHEALKYHDKNIANMF</sequence>
<dbReference type="PANTHER" id="PTHR35372:SF2">
    <property type="entry name" value="SF3 HELICASE DOMAIN-CONTAINING PROTEIN"/>
    <property type="match status" value="1"/>
</dbReference>
<name>A0ABW7J0E4_9VIBR</name>
<dbReference type="Pfam" id="PF08707">
    <property type="entry name" value="PriCT_2"/>
    <property type="match status" value="1"/>
</dbReference>
<dbReference type="SUPFAM" id="SSF52540">
    <property type="entry name" value="P-loop containing nucleoside triphosphate hydrolases"/>
    <property type="match status" value="1"/>
</dbReference>
<dbReference type="PROSITE" id="PS51206">
    <property type="entry name" value="SF3_HELICASE_1"/>
    <property type="match status" value="1"/>
</dbReference>
<dbReference type="InterPro" id="IPR014818">
    <property type="entry name" value="Phage/plasmid_primase_P4_C"/>
</dbReference>
<dbReference type="Gene3D" id="3.40.50.300">
    <property type="entry name" value="P-loop containing nucleotide triphosphate hydrolases"/>
    <property type="match status" value="1"/>
</dbReference>
<dbReference type="InterPro" id="IPR051620">
    <property type="entry name" value="ORF904-like_C"/>
</dbReference>
<feature type="domain" description="SF3 helicase" evidence="4">
    <location>
        <begin position="521"/>
        <end position="676"/>
    </location>
</feature>
<dbReference type="Pfam" id="PF19263">
    <property type="entry name" value="DUF5906"/>
    <property type="match status" value="1"/>
</dbReference>
<dbReference type="Proteomes" id="UP001607151">
    <property type="component" value="Unassembled WGS sequence"/>
</dbReference>
<dbReference type="RefSeq" id="WP_394608908.1">
    <property type="nucleotide sequence ID" value="NZ_JBIHSN010000005.1"/>
</dbReference>
<evidence type="ECO:0000256" key="3">
    <source>
        <dbReference type="ARBA" id="ARBA00022840"/>
    </source>
</evidence>
<comment type="caution">
    <text evidence="5">The sequence shown here is derived from an EMBL/GenBank/DDBJ whole genome shotgun (WGS) entry which is preliminary data.</text>
</comment>
<protein>
    <submittedName>
        <fullName evidence="5">Phage/plasmid primase, P4 family</fullName>
    </submittedName>
</protein>
<proteinExistence type="predicted"/>
<dbReference type="InterPro" id="IPR006500">
    <property type="entry name" value="Helicase_put_C_phage/plasmid"/>
</dbReference>
<gene>
    <name evidence="5" type="ORF">ACGRQ9_18315</name>
</gene>
<accession>A0ABW7J0E4</accession>